<reference evidence="1 2" key="1">
    <citation type="submission" date="2024-08" db="EMBL/GenBank/DDBJ databases">
        <title>Two novel Cytobacillus novel species.</title>
        <authorList>
            <person name="Liu G."/>
        </authorList>
    </citation>
    <scope>NUCLEOTIDE SEQUENCE [LARGE SCALE GENOMIC DNA]</scope>
    <source>
        <strain evidence="1 2">FJAT-53684</strain>
    </source>
</reference>
<dbReference type="EMBL" id="JBIACJ010000002">
    <property type="protein sequence ID" value="MFE8695822.1"/>
    <property type="molecule type" value="Genomic_DNA"/>
</dbReference>
<dbReference type="PANTHER" id="PTHR40053:SF1">
    <property type="entry name" value="SPORULATION-CONTROL PROTEIN SPO0M"/>
    <property type="match status" value="1"/>
</dbReference>
<dbReference type="Proteomes" id="UP001601058">
    <property type="component" value="Unassembled WGS sequence"/>
</dbReference>
<evidence type="ECO:0000313" key="2">
    <source>
        <dbReference type="Proteomes" id="UP001601058"/>
    </source>
</evidence>
<evidence type="ECO:0000313" key="1">
    <source>
        <dbReference type="EMBL" id="MFE8695822.1"/>
    </source>
</evidence>
<dbReference type="RefSeq" id="WP_389216592.1">
    <property type="nucleotide sequence ID" value="NZ_JBIACJ010000002.1"/>
</dbReference>
<gene>
    <name evidence="1" type="ORF">ACFYKT_05520</name>
</gene>
<protein>
    <submittedName>
        <fullName evidence="1">Sporulation protein</fullName>
    </submittedName>
</protein>
<organism evidence="1 2">
    <name type="scientific">Cytobacillus mangrovibacter</name>
    <dbReference type="NCBI Taxonomy" id="3299024"/>
    <lineage>
        <taxon>Bacteria</taxon>
        <taxon>Bacillati</taxon>
        <taxon>Bacillota</taxon>
        <taxon>Bacilli</taxon>
        <taxon>Bacillales</taxon>
        <taxon>Bacillaceae</taxon>
        <taxon>Cytobacillus</taxon>
    </lineage>
</organism>
<dbReference type="InterPro" id="IPR009776">
    <property type="entry name" value="Spore_0_M"/>
</dbReference>
<name>A0ABW6JZ84_9BACI</name>
<proteinExistence type="predicted"/>
<dbReference type="PANTHER" id="PTHR40053">
    <property type="entry name" value="SPORULATION-CONTROL PROTEIN SPO0M"/>
    <property type="match status" value="1"/>
</dbReference>
<comment type="caution">
    <text evidence="1">The sequence shown here is derived from an EMBL/GenBank/DDBJ whole genome shotgun (WGS) entry which is preliminary data.</text>
</comment>
<keyword evidence="2" id="KW-1185">Reference proteome</keyword>
<dbReference type="Pfam" id="PF07070">
    <property type="entry name" value="Spo0M"/>
    <property type="match status" value="1"/>
</dbReference>
<accession>A0ABW6JZ84</accession>
<sequence length="256" mass="28938">MSFFNKMLASVGIGSAKVDTKLESDTVAPGGEIRGVVEIQGGNVEQRIDDIYLSLNTTYVKESDDKKYTVSGLIDRFRLTESFVLMANEKKVIPFSFLLPIDTPISIGKTKVWIATGLDIKNAVDPTDKDYLRVVPNELMDSVLQAMGGLGFRLREAECEQAPHRLRRRLPFIQEFEFIPTSGPYRGRLDELEITFLPISNTDTEIWMQVDRKVRGLGSLFSEALNMDESNIRFTVNRGDIPYMQQKIQSIIQSYA</sequence>